<evidence type="ECO:0000256" key="2">
    <source>
        <dbReference type="ARBA" id="ARBA00010790"/>
    </source>
</evidence>
<dbReference type="PROSITE" id="PS00624">
    <property type="entry name" value="GMC_OXRED_2"/>
    <property type="match status" value="1"/>
</dbReference>
<evidence type="ECO:0000313" key="7">
    <source>
        <dbReference type="Proteomes" id="UP001140560"/>
    </source>
</evidence>
<dbReference type="Pfam" id="PF00732">
    <property type="entry name" value="GMC_oxred_N"/>
    <property type="match status" value="1"/>
</dbReference>
<comment type="caution">
    <text evidence="6">The sequence shown here is derived from an EMBL/GenBank/DDBJ whole genome shotgun (WGS) entry which is preliminary data.</text>
</comment>
<dbReference type="AlphaFoldDB" id="A0A9W8Y638"/>
<gene>
    <name evidence="6" type="ORF">N0V83_008126</name>
</gene>
<protein>
    <recommendedName>
        <fullName evidence="5">Glucose-methanol-choline oxidoreductase N-terminal domain-containing protein</fullName>
    </recommendedName>
</protein>
<dbReference type="InterPro" id="IPR036188">
    <property type="entry name" value="FAD/NAD-bd_sf"/>
</dbReference>
<dbReference type="PANTHER" id="PTHR11552:SF147">
    <property type="entry name" value="CHOLINE DEHYDROGENASE, MITOCHONDRIAL"/>
    <property type="match status" value="1"/>
</dbReference>
<dbReference type="GO" id="GO:0050660">
    <property type="term" value="F:flavin adenine dinucleotide binding"/>
    <property type="evidence" value="ECO:0007669"/>
    <property type="project" value="InterPro"/>
</dbReference>
<sequence length="322" mass="34455">MSTAGCVIARRLAEDSNTSVLVLEAGRPKEEVPASAIPAGVSQILGTDADWNIQSEPCVELNNRQLHLGRGKFVGGSSGCNGTLCIRGTPQDYDDWAVEGWSGADMFAYMRKAEHFHNKDWFEATNNEHGHGGPLATAPHDLAPISSRVLDSFQSKGLPLRPDMFTTGDAAQGCGHAVRTIIKGVRTTSYDYIGSDHSYPNIKVMTGQHVDKIVLEARGSDLVAAGVEVRQADGQKSYLKAEKEVILASGAYGSPAVLLRSGIGPKSELEELGIPVQVDLPGVGKNLMDHLVSFTSKPIAEVIANSLICRSYSTSTKCHRLA</sequence>
<organism evidence="6 7">
    <name type="scientific">Neocucurbitaria cava</name>
    <dbReference type="NCBI Taxonomy" id="798079"/>
    <lineage>
        <taxon>Eukaryota</taxon>
        <taxon>Fungi</taxon>
        <taxon>Dikarya</taxon>
        <taxon>Ascomycota</taxon>
        <taxon>Pezizomycotina</taxon>
        <taxon>Dothideomycetes</taxon>
        <taxon>Pleosporomycetidae</taxon>
        <taxon>Pleosporales</taxon>
        <taxon>Pleosporineae</taxon>
        <taxon>Cucurbitariaceae</taxon>
        <taxon>Neocucurbitaria</taxon>
    </lineage>
</organism>
<evidence type="ECO:0000259" key="5">
    <source>
        <dbReference type="PROSITE" id="PS00624"/>
    </source>
</evidence>
<dbReference type="SUPFAM" id="SSF51905">
    <property type="entry name" value="FAD/NAD(P)-binding domain"/>
    <property type="match status" value="1"/>
</dbReference>
<dbReference type="EMBL" id="JAPEUY010000014">
    <property type="protein sequence ID" value="KAJ4366490.1"/>
    <property type="molecule type" value="Genomic_DNA"/>
</dbReference>
<comment type="similarity">
    <text evidence="2">Belongs to the GMC oxidoreductase family.</text>
</comment>
<proteinExistence type="inferred from homology"/>
<evidence type="ECO:0000256" key="4">
    <source>
        <dbReference type="ARBA" id="ARBA00022827"/>
    </source>
</evidence>
<dbReference type="InterPro" id="IPR000172">
    <property type="entry name" value="GMC_OxRdtase_N"/>
</dbReference>
<dbReference type="Gene3D" id="3.50.50.60">
    <property type="entry name" value="FAD/NAD(P)-binding domain"/>
    <property type="match status" value="1"/>
</dbReference>
<dbReference type="GO" id="GO:0016614">
    <property type="term" value="F:oxidoreductase activity, acting on CH-OH group of donors"/>
    <property type="evidence" value="ECO:0007669"/>
    <property type="project" value="InterPro"/>
</dbReference>
<reference evidence="6" key="1">
    <citation type="submission" date="2022-10" db="EMBL/GenBank/DDBJ databases">
        <title>Tapping the CABI collections for fungal endophytes: first genome assemblies for Collariella, Neodidymelliopsis, Ascochyta clinopodiicola, Didymella pomorum, Didymosphaeria variabile, Neocosmospora piperis and Neocucurbitaria cava.</title>
        <authorList>
            <person name="Hill R."/>
        </authorList>
    </citation>
    <scope>NUCLEOTIDE SEQUENCE</scope>
    <source>
        <strain evidence="6">IMI 356814</strain>
    </source>
</reference>
<evidence type="ECO:0000313" key="6">
    <source>
        <dbReference type="EMBL" id="KAJ4366490.1"/>
    </source>
</evidence>
<dbReference type="PANTHER" id="PTHR11552">
    <property type="entry name" value="GLUCOSE-METHANOL-CHOLINE GMC OXIDOREDUCTASE"/>
    <property type="match status" value="1"/>
</dbReference>
<keyword evidence="3" id="KW-0285">Flavoprotein</keyword>
<evidence type="ECO:0000256" key="1">
    <source>
        <dbReference type="ARBA" id="ARBA00001974"/>
    </source>
</evidence>
<dbReference type="InterPro" id="IPR012132">
    <property type="entry name" value="GMC_OxRdtase"/>
</dbReference>
<dbReference type="OrthoDB" id="269227at2759"/>
<keyword evidence="4" id="KW-0274">FAD</keyword>
<name>A0A9W8Y638_9PLEO</name>
<dbReference type="Proteomes" id="UP001140560">
    <property type="component" value="Unassembled WGS sequence"/>
</dbReference>
<evidence type="ECO:0000256" key="3">
    <source>
        <dbReference type="ARBA" id="ARBA00022630"/>
    </source>
</evidence>
<comment type="cofactor">
    <cofactor evidence="1">
        <name>FAD</name>
        <dbReference type="ChEBI" id="CHEBI:57692"/>
    </cofactor>
</comment>
<dbReference type="Gene3D" id="3.30.560.10">
    <property type="entry name" value="Glucose Oxidase, domain 3"/>
    <property type="match status" value="1"/>
</dbReference>
<keyword evidence="7" id="KW-1185">Reference proteome</keyword>
<feature type="domain" description="Glucose-methanol-choline oxidoreductase N-terminal" evidence="5">
    <location>
        <begin position="250"/>
        <end position="264"/>
    </location>
</feature>
<accession>A0A9W8Y638</accession>